<dbReference type="RefSeq" id="XP_007319988.1">
    <property type="nucleotide sequence ID" value="XM_007319926.1"/>
</dbReference>
<accession>F8P0R4</accession>
<comment type="subcellular location">
    <subcellularLocation>
        <location evidence="1">Membrane</location>
        <topology evidence="1">Multi-pass membrane protein</topology>
    </subcellularLocation>
</comment>
<gene>
    <name evidence="16" type="primary">cfs5</name>
    <name evidence="16" type="ORF">SERLADRAFT_471119</name>
</gene>
<dbReference type="HOGENOM" id="CLU_026434_5_0_1"/>
<dbReference type="GO" id="GO:0008168">
    <property type="term" value="F:methyltransferase activity"/>
    <property type="evidence" value="ECO:0007669"/>
    <property type="project" value="UniProtKB-KW"/>
</dbReference>
<keyword evidence="8" id="KW-0949">S-adenosyl-L-methionine</keyword>
<reference evidence="16" key="1">
    <citation type="submission" date="2011-04" db="EMBL/GenBank/DDBJ databases">
        <title>Evolution of plant cell wall degrading machinery underlies the functional diversity of forest fungi.</title>
        <authorList>
            <consortium name="US DOE Joint Genome Institute (JGI-PGF)"/>
            <person name="Eastwood D.C."/>
            <person name="Floudas D."/>
            <person name="Binder M."/>
            <person name="Majcherczyk A."/>
            <person name="Schneider P."/>
            <person name="Aerts A."/>
            <person name="Asiegbu F.O."/>
            <person name="Baker S.E."/>
            <person name="Barry K."/>
            <person name="Bendiksby M."/>
            <person name="Blumentritt M."/>
            <person name="Coutinho P.M."/>
            <person name="Cullen D."/>
            <person name="Cullen D."/>
            <person name="Gathman A."/>
            <person name="Goodell B."/>
            <person name="Henrissat B."/>
            <person name="Ihrmark K."/>
            <person name="Kauserud H."/>
            <person name="Kohler A."/>
            <person name="LaButti K."/>
            <person name="Lapidus A."/>
            <person name="Lavin J.L."/>
            <person name="Lee Y.-H."/>
            <person name="Lindquist E."/>
            <person name="Lilly W."/>
            <person name="Lucas S."/>
            <person name="Morin E."/>
            <person name="Murat C."/>
            <person name="Oguiza J.A."/>
            <person name="Park J."/>
            <person name="Pisabarro A.G."/>
            <person name="Riley R."/>
            <person name="Rosling A."/>
            <person name="Salamov A."/>
            <person name="Schmidt O."/>
            <person name="Schmutz J."/>
            <person name="Skrede I."/>
            <person name="Stenlid J."/>
            <person name="Wiebenga A."/>
            <person name="Xie X."/>
            <person name="Kues U."/>
            <person name="Hibbett D.S."/>
            <person name="Hoffmeister D."/>
            <person name="Hogberg N."/>
            <person name="Martin F."/>
            <person name="Grigoriev I.V."/>
            <person name="Watkinson S.C."/>
        </authorList>
    </citation>
    <scope>NUCLEOTIDE SEQUENCE</scope>
    <source>
        <strain evidence="16">S7.9</strain>
    </source>
</reference>
<dbReference type="GO" id="GO:0016020">
    <property type="term" value="C:membrane"/>
    <property type="evidence" value="ECO:0007669"/>
    <property type="project" value="UniProtKB-SubCell"/>
</dbReference>
<dbReference type="EC" id="2.1.1.317" evidence="14"/>
<keyword evidence="9 15" id="KW-0812">Transmembrane</keyword>
<dbReference type="PANTHER" id="PTHR45197">
    <property type="entry name" value="SYNTHASE, PUTATIVE (AFU_ORTHOLOGUE AFUA_7G04190)-RELATED"/>
    <property type="match status" value="1"/>
</dbReference>
<keyword evidence="7" id="KW-0808">Transferase</keyword>
<comment type="pathway">
    <text evidence="3">Sphingolipid metabolism.</text>
</comment>
<keyword evidence="13 15" id="KW-0472">Membrane</keyword>
<dbReference type="GO" id="GO:0032259">
    <property type="term" value="P:methylation"/>
    <property type="evidence" value="ECO:0007669"/>
    <property type="project" value="UniProtKB-KW"/>
</dbReference>
<dbReference type="KEGG" id="sla:SERLADRAFT_471119"/>
<dbReference type="SUPFAM" id="SSF53335">
    <property type="entry name" value="S-adenosyl-L-methionine-dependent methyltransferases"/>
    <property type="match status" value="1"/>
</dbReference>
<evidence type="ECO:0000256" key="12">
    <source>
        <dbReference type="ARBA" id="ARBA00023098"/>
    </source>
</evidence>
<evidence type="ECO:0000256" key="4">
    <source>
        <dbReference type="ARBA" id="ARBA00010815"/>
    </source>
</evidence>
<proteinExistence type="inferred from homology"/>
<evidence type="ECO:0000256" key="14">
    <source>
        <dbReference type="ARBA" id="ARBA00039020"/>
    </source>
</evidence>
<dbReference type="CDD" id="cd02440">
    <property type="entry name" value="AdoMet_MTases"/>
    <property type="match status" value="1"/>
</dbReference>
<comment type="similarity">
    <text evidence="4">Belongs to the CFA/CMAS family.</text>
</comment>
<evidence type="ECO:0000256" key="9">
    <source>
        <dbReference type="ARBA" id="ARBA00022692"/>
    </source>
</evidence>
<dbReference type="PANTHER" id="PTHR45197:SF1">
    <property type="entry name" value="SPHINGOLIPID C9-METHYLTRANSFERASE A-RELATED"/>
    <property type="match status" value="1"/>
</dbReference>
<dbReference type="Gene3D" id="3.40.50.150">
    <property type="entry name" value="Vaccinia Virus protein VP39"/>
    <property type="match status" value="1"/>
</dbReference>
<evidence type="ECO:0000256" key="15">
    <source>
        <dbReference type="SAM" id="Phobius"/>
    </source>
</evidence>
<comment type="pathway">
    <text evidence="2">Lipid metabolism; sphingolipid metabolism.</text>
</comment>
<dbReference type="InterPro" id="IPR029063">
    <property type="entry name" value="SAM-dependent_MTases_sf"/>
</dbReference>
<name>F8P0R4_SERL9</name>
<dbReference type="AlphaFoldDB" id="F8P0R4"/>
<dbReference type="GO" id="GO:0006665">
    <property type="term" value="P:sphingolipid metabolic process"/>
    <property type="evidence" value="ECO:0007669"/>
    <property type="project" value="UniProtKB-KW"/>
</dbReference>
<protein>
    <recommendedName>
        <fullName evidence="14">sphingolipid C(9)-methyltransferase</fullName>
        <ecNumber evidence="14">2.1.1.317</ecNumber>
    </recommendedName>
</protein>
<dbReference type="EMBL" id="GL945436">
    <property type="protein sequence ID" value="EGO22748.1"/>
    <property type="molecule type" value="Genomic_DNA"/>
</dbReference>
<keyword evidence="12" id="KW-0443">Lipid metabolism</keyword>
<dbReference type="Proteomes" id="UP000008064">
    <property type="component" value="Unassembled WGS sequence"/>
</dbReference>
<evidence type="ECO:0000256" key="10">
    <source>
        <dbReference type="ARBA" id="ARBA00022919"/>
    </source>
</evidence>
<keyword evidence="11 15" id="KW-1133">Transmembrane helix</keyword>
<keyword evidence="5" id="KW-0444">Lipid biosynthesis</keyword>
<organism>
    <name type="scientific">Serpula lacrymans var. lacrymans (strain S7.9)</name>
    <name type="common">Dry rot fungus</name>
    <dbReference type="NCBI Taxonomy" id="578457"/>
    <lineage>
        <taxon>Eukaryota</taxon>
        <taxon>Fungi</taxon>
        <taxon>Dikarya</taxon>
        <taxon>Basidiomycota</taxon>
        <taxon>Agaricomycotina</taxon>
        <taxon>Agaricomycetes</taxon>
        <taxon>Agaricomycetidae</taxon>
        <taxon>Boletales</taxon>
        <taxon>Coniophorineae</taxon>
        <taxon>Serpulaceae</taxon>
        <taxon>Serpula</taxon>
    </lineage>
</organism>
<dbReference type="Pfam" id="PF02353">
    <property type="entry name" value="CMAS"/>
    <property type="match status" value="1"/>
</dbReference>
<evidence type="ECO:0000256" key="7">
    <source>
        <dbReference type="ARBA" id="ARBA00022679"/>
    </source>
</evidence>
<evidence type="ECO:0000256" key="2">
    <source>
        <dbReference type="ARBA" id="ARBA00004760"/>
    </source>
</evidence>
<feature type="transmembrane region" description="Helical" evidence="15">
    <location>
        <begin position="57"/>
        <end position="78"/>
    </location>
</feature>
<sequence>MSSSTVRVTDTPAIKNAPLVGLAEGSGHFSNYHLAALVLGVPWVVKRWLPLVNRGGFKTYVFMVLLLGLPITVGYWTLMSMYGKRKNEKVYLPGRNIEDYITIKDVELKARYHGKEKIPMQVFHDAYFDGKIEFNGDVLDILEQRHDWAKMTFTPELFKYVFLNLIPEVIVHSQSQDEEQVRDHYDRGDDFYQWFLGPRMIYTSGVVLDLSREETLEELQDNKLKIVCEKLNLQPEDRLLDVGCGWGTLSAFASKNYGCDVTGITLGKNQTKFGNDRIKDNGVTPDKARILCMDYREIPGGPGHYTKIVSLEMAEHVGIRRYGAFMSQMYDLLDDDGIFVLQVAGIRPHWQFEDLIWGLFMNKYVFPGADASCSLGWVVNQVEAAGFEVKNIDVLGVHYSATIFRWYKNWLSNKDSVVEKYGERWYRIWAFFLAYSVITSRQGGASVFQLTLHKNLNAYHRINGVANHASIHVTSDRELSPVV</sequence>
<dbReference type="InterPro" id="IPR052290">
    <property type="entry name" value="Sphingo_C9-MT"/>
</dbReference>
<keyword evidence="10" id="KW-0746">Sphingolipid metabolism</keyword>
<evidence type="ECO:0000256" key="11">
    <source>
        <dbReference type="ARBA" id="ARBA00022989"/>
    </source>
</evidence>
<evidence type="ECO:0000256" key="6">
    <source>
        <dbReference type="ARBA" id="ARBA00022603"/>
    </source>
</evidence>
<keyword evidence="6" id="KW-0489">Methyltransferase</keyword>
<evidence type="ECO:0000256" key="5">
    <source>
        <dbReference type="ARBA" id="ARBA00022516"/>
    </source>
</evidence>
<evidence type="ECO:0000256" key="3">
    <source>
        <dbReference type="ARBA" id="ARBA00004991"/>
    </source>
</evidence>
<evidence type="ECO:0000313" key="16">
    <source>
        <dbReference type="EMBL" id="EGO22748.1"/>
    </source>
</evidence>
<evidence type="ECO:0000256" key="8">
    <source>
        <dbReference type="ARBA" id="ARBA00022691"/>
    </source>
</evidence>
<evidence type="ECO:0000256" key="1">
    <source>
        <dbReference type="ARBA" id="ARBA00004141"/>
    </source>
</evidence>
<dbReference type="OrthoDB" id="412182at2759"/>
<evidence type="ECO:0000256" key="13">
    <source>
        <dbReference type="ARBA" id="ARBA00023136"/>
    </source>
</evidence>
<dbReference type="GeneID" id="18819878"/>